<sequence>MPHAHRKAACCIDHCRPGNQLLDACKAVGFGREQPRQPPGPEPPGSAASARIGNRKNHLLIKPRSSMHRANDRLIQYLPARTGVGKKTGQASTNSRMQHRQQPDLQGTVARGPDTDLSGLTQAIHIPIAS</sequence>
<protein>
    <submittedName>
        <fullName evidence="2">Uncharacterized protein</fullName>
    </submittedName>
</protein>
<evidence type="ECO:0000313" key="3">
    <source>
        <dbReference type="Proteomes" id="UP000002010"/>
    </source>
</evidence>
<dbReference type="EMBL" id="CP001154">
    <property type="protein sequence ID" value="ACO74322.1"/>
    <property type="molecule type" value="Genomic_DNA"/>
</dbReference>
<name>C1D782_LARHH</name>
<evidence type="ECO:0000256" key="1">
    <source>
        <dbReference type="SAM" id="MobiDB-lite"/>
    </source>
</evidence>
<dbReference type="HOGENOM" id="CLU_1935392_0_0_4"/>
<feature type="compositionally biased region" description="Basic residues" evidence="1">
    <location>
        <begin position="53"/>
        <end position="67"/>
    </location>
</feature>
<reference evidence="2 3" key="1">
    <citation type="journal article" date="2009" name="PLoS Genet.">
        <title>The complete genome and proteome of Laribacter hongkongensis reveal potential mechanisms for adaptations to different temperatures and habitats.</title>
        <authorList>
            <person name="Woo P.C."/>
            <person name="Lau S.K."/>
            <person name="Tse H."/>
            <person name="Teng J.L."/>
            <person name="Curreem S.O."/>
            <person name="Tsang A.K."/>
            <person name="Fan R.Y."/>
            <person name="Wong G.K."/>
            <person name="Huang Y."/>
            <person name="Loman N.J."/>
            <person name="Snyder L.A."/>
            <person name="Cai J.J."/>
            <person name="Huang J.D."/>
            <person name="Mak W."/>
            <person name="Pallen M.J."/>
            <person name="Lok S."/>
            <person name="Yuen K.Y."/>
        </authorList>
    </citation>
    <scope>NUCLEOTIDE SEQUENCE [LARGE SCALE GENOMIC DNA]</scope>
    <source>
        <strain evidence="2 3">HLHK9</strain>
    </source>
</reference>
<organism evidence="2 3">
    <name type="scientific">Laribacter hongkongensis (strain HLHK9)</name>
    <dbReference type="NCBI Taxonomy" id="557598"/>
    <lineage>
        <taxon>Bacteria</taxon>
        <taxon>Pseudomonadati</taxon>
        <taxon>Pseudomonadota</taxon>
        <taxon>Betaproteobacteria</taxon>
        <taxon>Neisseriales</taxon>
        <taxon>Aquaspirillaceae</taxon>
        <taxon>Laribacter</taxon>
    </lineage>
</organism>
<gene>
    <name evidence="2" type="ordered locus">LHK_01332</name>
</gene>
<feature type="region of interest" description="Disordered" evidence="1">
    <location>
        <begin position="30"/>
        <end position="118"/>
    </location>
</feature>
<dbReference type="Proteomes" id="UP000002010">
    <property type="component" value="Chromosome"/>
</dbReference>
<evidence type="ECO:0000313" key="2">
    <source>
        <dbReference type="EMBL" id="ACO74322.1"/>
    </source>
</evidence>
<accession>C1D782</accession>
<dbReference type="AlphaFoldDB" id="C1D782"/>
<proteinExistence type="predicted"/>
<keyword evidence="3" id="KW-1185">Reference proteome</keyword>
<dbReference type="KEGG" id="lhk:LHK_01332"/>